<organism evidence="4">
    <name type="scientific">Hymenolepis diminuta</name>
    <name type="common">Rat tapeworm</name>
    <dbReference type="NCBI Taxonomy" id="6216"/>
    <lineage>
        <taxon>Eukaryota</taxon>
        <taxon>Metazoa</taxon>
        <taxon>Spiralia</taxon>
        <taxon>Lophotrochozoa</taxon>
        <taxon>Platyhelminthes</taxon>
        <taxon>Cestoda</taxon>
        <taxon>Eucestoda</taxon>
        <taxon>Cyclophyllidea</taxon>
        <taxon>Hymenolepididae</taxon>
        <taxon>Hymenolepis</taxon>
    </lineage>
</organism>
<dbReference type="STRING" id="6216.A0A158QG74"/>
<gene>
    <name evidence="2" type="ORF">HDID_LOCUS10067</name>
</gene>
<reference evidence="2 3" key="2">
    <citation type="submission" date="2018-11" db="EMBL/GenBank/DDBJ databases">
        <authorList>
            <consortium name="Pathogen Informatics"/>
        </authorList>
    </citation>
    <scope>NUCLEOTIDE SEQUENCE [LARGE SCALE GENOMIC DNA]</scope>
</reference>
<evidence type="ECO:0000313" key="3">
    <source>
        <dbReference type="Proteomes" id="UP000274504"/>
    </source>
</evidence>
<dbReference type="Proteomes" id="UP000274504">
    <property type="component" value="Unassembled WGS sequence"/>
</dbReference>
<accession>A0A158QG74</accession>
<dbReference type="WBParaSite" id="HDID_0001006901-mRNA-1">
    <property type="protein sequence ID" value="HDID_0001006901-mRNA-1"/>
    <property type="gene ID" value="HDID_0001006901"/>
</dbReference>
<evidence type="ECO:0000313" key="4">
    <source>
        <dbReference type="WBParaSite" id="HDID_0001006901-mRNA-1"/>
    </source>
</evidence>
<sequence length="103" mass="11535">MQVMSSPADAAFDYMMSATSAIINSIEVERKVDAVESVTIFLVVLFYCNGAPLRYLERLPYGVLSLKVVCLYMEKIFTDPSPEDEDSDEASTRPQKRMLFAPA</sequence>
<feature type="region of interest" description="Disordered" evidence="1">
    <location>
        <begin position="78"/>
        <end position="103"/>
    </location>
</feature>
<dbReference type="EMBL" id="UYSG01011510">
    <property type="protein sequence ID" value="VDL62628.1"/>
    <property type="molecule type" value="Genomic_DNA"/>
</dbReference>
<name>A0A158QG74_HYMDI</name>
<evidence type="ECO:0000313" key="2">
    <source>
        <dbReference type="EMBL" id="VDL62628.1"/>
    </source>
</evidence>
<evidence type="ECO:0000256" key="1">
    <source>
        <dbReference type="SAM" id="MobiDB-lite"/>
    </source>
</evidence>
<protein>
    <submittedName>
        <fullName evidence="4">NR LBD domain-containing protein</fullName>
    </submittedName>
</protein>
<dbReference type="AlphaFoldDB" id="A0A158QG74"/>
<proteinExistence type="predicted"/>
<reference evidence="4" key="1">
    <citation type="submission" date="2016-04" db="UniProtKB">
        <authorList>
            <consortium name="WormBaseParasite"/>
        </authorList>
    </citation>
    <scope>IDENTIFICATION</scope>
</reference>